<dbReference type="Pfam" id="PF09739">
    <property type="entry name" value="MCM_bind"/>
    <property type="match status" value="1"/>
</dbReference>
<name>A0AAD9NC74_9ANNE</name>
<keyword evidence="7" id="KW-1185">Reference proteome</keyword>
<evidence type="ECO:0000256" key="4">
    <source>
        <dbReference type="ARBA" id="ARBA00023242"/>
    </source>
</evidence>
<evidence type="ECO:0000313" key="6">
    <source>
        <dbReference type="EMBL" id="KAK2161874.1"/>
    </source>
</evidence>
<evidence type="ECO:0000256" key="5">
    <source>
        <dbReference type="SAM" id="MobiDB-lite"/>
    </source>
</evidence>
<evidence type="ECO:0000313" key="7">
    <source>
        <dbReference type="Proteomes" id="UP001208570"/>
    </source>
</evidence>
<dbReference type="GO" id="GO:0005634">
    <property type="term" value="C:nucleus"/>
    <property type="evidence" value="ECO:0007669"/>
    <property type="project" value="UniProtKB-SubCell"/>
</dbReference>
<accession>A0AAD9NC74</accession>
<comment type="caution">
    <text evidence="6">The sequence shown here is derived from an EMBL/GenBank/DDBJ whole genome shotgun (WGS) entry which is preliminary data.</text>
</comment>
<dbReference type="AlphaFoldDB" id="A0AAD9NC74"/>
<organism evidence="6 7">
    <name type="scientific">Paralvinella palmiformis</name>
    <dbReference type="NCBI Taxonomy" id="53620"/>
    <lineage>
        <taxon>Eukaryota</taxon>
        <taxon>Metazoa</taxon>
        <taxon>Spiralia</taxon>
        <taxon>Lophotrochozoa</taxon>
        <taxon>Annelida</taxon>
        <taxon>Polychaeta</taxon>
        <taxon>Sedentaria</taxon>
        <taxon>Canalipalpata</taxon>
        <taxon>Terebellida</taxon>
        <taxon>Terebelliformia</taxon>
        <taxon>Alvinellidae</taxon>
        <taxon>Paralvinella</taxon>
    </lineage>
</organism>
<dbReference type="Proteomes" id="UP001208570">
    <property type="component" value="Unassembled WGS sequence"/>
</dbReference>
<protein>
    <recommendedName>
        <fullName evidence="3">Mini-chromosome maintenance complex-binding protein</fullName>
    </recommendedName>
</protein>
<gene>
    <name evidence="6" type="ORF">LSH36_108g04002</name>
</gene>
<dbReference type="PANTHER" id="PTHR13489">
    <property type="entry name" value="MINI-CHROMOSOME MAINTENANCE COMPLEX-BINDING PROTEIN"/>
    <property type="match status" value="1"/>
</dbReference>
<reference evidence="6" key="1">
    <citation type="journal article" date="2023" name="Mol. Biol. Evol.">
        <title>Third-Generation Sequencing Reveals the Adaptive Role of the Epigenome in Three Deep-Sea Polychaetes.</title>
        <authorList>
            <person name="Perez M."/>
            <person name="Aroh O."/>
            <person name="Sun Y."/>
            <person name="Lan Y."/>
            <person name="Juniper S.K."/>
            <person name="Young C.R."/>
            <person name="Angers B."/>
            <person name="Qian P.Y."/>
        </authorList>
    </citation>
    <scope>NUCLEOTIDE SEQUENCE</scope>
    <source>
        <strain evidence="6">P08H-3</strain>
    </source>
</reference>
<evidence type="ECO:0000256" key="3">
    <source>
        <dbReference type="ARBA" id="ARBA00015405"/>
    </source>
</evidence>
<dbReference type="EMBL" id="JAODUP010000108">
    <property type="protein sequence ID" value="KAK2161874.1"/>
    <property type="molecule type" value="Genomic_DNA"/>
</dbReference>
<dbReference type="PANTHER" id="PTHR13489:SF0">
    <property type="entry name" value="MINI-CHROMOSOME MAINTENANCE COMPLEX-BINDING PROTEIN"/>
    <property type="match status" value="1"/>
</dbReference>
<dbReference type="GO" id="GO:0003682">
    <property type="term" value="F:chromatin binding"/>
    <property type="evidence" value="ECO:0007669"/>
    <property type="project" value="TreeGrafter"/>
</dbReference>
<proteinExistence type="inferred from homology"/>
<keyword evidence="4" id="KW-0539">Nucleus</keyword>
<comment type="subcellular location">
    <subcellularLocation>
        <location evidence="1">Nucleus</location>
    </subcellularLocation>
</comment>
<comment type="similarity">
    <text evidence="2">Belongs to the MCMBP family.</text>
</comment>
<evidence type="ECO:0000256" key="1">
    <source>
        <dbReference type="ARBA" id="ARBA00004123"/>
    </source>
</evidence>
<dbReference type="GO" id="GO:0006261">
    <property type="term" value="P:DNA-templated DNA replication"/>
    <property type="evidence" value="ECO:0007669"/>
    <property type="project" value="TreeGrafter"/>
</dbReference>
<feature type="region of interest" description="Disordered" evidence="5">
    <location>
        <begin position="199"/>
        <end position="230"/>
    </location>
</feature>
<evidence type="ECO:0000256" key="2">
    <source>
        <dbReference type="ARBA" id="ARBA00007925"/>
    </source>
</evidence>
<sequence length="510" mass="56589">MFDPEFYLGVYEVESLKTGAKCLRSGKYRDLAECGPCEEIKLDSPQNVTMDRHTLYCVPVPAESDWKAFFLNLIYAFAKSSVCDLHNTSPSTSVTSEQMKRPLDEDKISCPEADLNNEADLVSMEVEVNVAESKKTKIDASDEDGKSVKEYFDLNFPLPNEKGPACIVKMYQLDESVKLNDVVEVTGILSNHPAMASFPDRKQAEKSSALLDPSPDLMEGMEETSSSAPPPSLVPRLHAISVCQLQHNNPLLSSAAGSVIQGEAVLAEAGVLRDQLMTVLTQLFAGDHVAAEYLLCHLISSVYARRDVAAVGKFALNLSGCPPGVSFPKLLHEFIKQLVTKCYLLPLSLENMNKLSLVPKKDYKVNRLKSGILQLSNGTHLILDETALQPGQLDSNGVANMTALGNMISWQKLDYDFSFHKQEFLTDIIPLVLSEGKSIIKLIEEDFVNTRKEDSSKMSIDDFHSLLLLSRLLSLTYGKKSLTQEIWNRAKLLEVERKTRLVLTSVPQNR</sequence>
<dbReference type="InterPro" id="IPR019140">
    <property type="entry name" value="MCM_complex-bd"/>
</dbReference>